<gene>
    <name evidence="1" type="ORF">D5086_006464</name>
</gene>
<evidence type="ECO:0000313" key="1">
    <source>
        <dbReference type="EMBL" id="KAL3598546.1"/>
    </source>
</evidence>
<reference evidence="1 2" key="1">
    <citation type="journal article" date="2024" name="Plant Biotechnol. J.">
        <title>Genome and CRISPR/Cas9 system of a widespread forest tree (Populus alba) in the world.</title>
        <authorList>
            <person name="Liu Y.J."/>
            <person name="Jiang P.F."/>
            <person name="Han X.M."/>
            <person name="Li X.Y."/>
            <person name="Wang H.M."/>
            <person name="Wang Y.J."/>
            <person name="Wang X.X."/>
            <person name="Zeng Q.Y."/>
        </authorList>
    </citation>
    <scope>NUCLEOTIDE SEQUENCE [LARGE SCALE GENOMIC DNA]</scope>
    <source>
        <strain evidence="2">cv. PAL-ZL1</strain>
    </source>
</reference>
<dbReference type="EMBL" id="RCHU02000003">
    <property type="protein sequence ID" value="KAL3598546.1"/>
    <property type="molecule type" value="Genomic_DNA"/>
</dbReference>
<name>A0ACC4CLF0_POPAL</name>
<protein>
    <submittedName>
        <fullName evidence="1">Uncharacterized protein</fullName>
    </submittedName>
</protein>
<proteinExistence type="predicted"/>
<sequence length="111" mass="11866">MEKLVDVGETIRVIQPANGGAHTQAAGRDGGGGDALRMSRVLKLPSSIVADHVDVSCPIPLPIRSHRTADGDHGQLQKSLSSKNGFHPEGEALFNYFNPSMSCMRFIPATK</sequence>
<organism evidence="1 2">
    <name type="scientific">Populus alba</name>
    <name type="common">White poplar</name>
    <dbReference type="NCBI Taxonomy" id="43335"/>
    <lineage>
        <taxon>Eukaryota</taxon>
        <taxon>Viridiplantae</taxon>
        <taxon>Streptophyta</taxon>
        <taxon>Embryophyta</taxon>
        <taxon>Tracheophyta</taxon>
        <taxon>Spermatophyta</taxon>
        <taxon>Magnoliopsida</taxon>
        <taxon>eudicotyledons</taxon>
        <taxon>Gunneridae</taxon>
        <taxon>Pentapetalae</taxon>
        <taxon>rosids</taxon>
        <taxon>fabids</taxon>
        <taxon>Malpighiales</taxon>
        <taxon>Salicaceae</taxon>
        <taxon>Saliceae</taxon>
        <taxon>Populus</taxon>
    </lineage>
</organism>
<evidence type="ECO:0000313" key="2">
    <source>
        <dbReference type="Proteomes" id="UP000309997"/>
    </source>
</evidence>
<keyword evidence="2" id="KW-1185">Reference proteome</keyword>
<dbReference type="Proteomes" id="UP000309997">
    <property type="component" value="Unassembled WGS sequence"/>
</dbReference>
<accession>A0ACC4CLF0</accession>
<comment type="caution">
    <text evidence="1">The sequence shown here is derived from an EMBL/GenBank/DDBJ whole genome shotgun (WGS) entry which is preliminary data.</text>
</comment>